<dbReference type="RefSeq" id="WP_281468035.1">
    <property type="nucleotide sequence ID" value="NZ_CP124535.1"/>
</dbReference>
<dbReference type="EMBL" id="CP124535">
    <property type="protein sequence ID" value="WGV17079.1"/>
    <property type="molecule type" value="Genomic_DNA"/>
</dbReference>
<evidence type="ECO:0000313" key="5">
    <source>
        <dbReference type="Proteomes" id="UP001230978"/>
    </source>
</evidence>
<gene>
    <name evidence="4" type="ORF">QF092_04545</name>
</gene>
<dbReference type="InterPro" id="IPR056490">
    <property type="entry name" value="Rcc01698_C"/>
</dbReference>
<evidence type="ECO:0000259" key="2">
    <source>
        <dbReference type="Pfam" id="PF13550"/>
    </source>
</evidence>
<feature type="domain" description="Tip attachment protein J" evidence="2">
    <location>
        <begin position="315"/>
        <end position="470"/>
    </location>
</feature>
<dbReference type="Gene3D" id="3.20.20.80">
    <property type="entry name" value="Glycosidases"/>
    <property type="match status" value="1"/>
</dbReference>
<accession>A0ABY8Q8C0</accession>
<dbReference type="InterPro" id="IPR032876">
    <property type="entry name" value="J_dom"/>
</dbReference>
<dbReference type="Pfam" id="PF13550">
    <property type="entry name" value="Phage-tail_3"/>
    <property type="match status" value="1"/>
</dbReference>
<dbReference type="InterPro" id="IPR025195">
    <property type="entry name" value="GTA_TIM_dom"/>
</dbReference>
<reference evidence="4 5" key="1">
    <citation type="submission" date="2023-04" db="EMBL/GenBank/DDBJ databases">
        <title>YMD61, complete Genome.</title>
        <authorList>
            <person name="Zhang J."/>
        </authorList>
    </citation>
    <scope>NUCLEOTIDE SEQUENCE [LARGE SCALE GENOMIC DNA]</scope>
    <source>
        <strain evidence="4 5">YMD61</strain>
    </source>
</reference>
<proteinExistence type="predicted"/>
<feature type="domain" description="GTA TIM-barrel-like" evidence="1">
    <location>
        <begin position="160"/>
        <end position="255"/>
    </location>
</feature>
<dbReference type="Proteomes" id="UP001230978">
    <property type="component" value="Chromosome"/>
</dbReference>
<evidence type="ECO:0000259" key="3">
    <source>
        <dbReference type="Pfam" id="PF23666"/>
    </source>
</evidence>
<dbReference type="Pfam" id="PF13547">
    <property type="entry name" value="GTA_TIM"/>
    <property type="match status" value="1"/>
</dbReference>
<keyword evidence="5" id="KW-1185">Reference proteome</keyword>
<dbReference type="Pfam" id="PF23666">
    <property type="entry name" value="Rcc01698_C"/>
    <property type="match status" value="1"/>
</dbReference>
<name>A0ABY8Q8C0_9RHOB</name>
<protein>
    <submittedName>
        <fullName evidence="4">Glycoside hydrolase TIM-barrel-like domain-containing protein</fullName>
    </submittedName>
</protein>
<sequence>MPSTSMLRGLRSGAVWLASATPEMVNEFLHGLSEAAFLALPWLFEFWALPHQIAPDGAWRTWVIMGGRGAGKTRAGAEWVRGQVEGAGPADPGRARRVALVGETVDQVREVMIFGESGIMNCAPPDRRPAWEAGRKRLVWPNGALAQVVSAHDPESLRGPQFDAAWADEYGCPAIDRGTNQPNLFYDPASSESAVPRASSGQRDDLIQMQYVRAFNAHWAEADANPISPLYGGRMVDMGHAYLWAWDARPYPAFPLRSDVWTDGPNYQLGHWLNGRATAQPMDAVICEIMERAGMAMPDVTGMHGLVRGYTLTDVGTARSAMQPLLLAGGVDALEREGVIQFRSRSAKVAAVLDKARLVADEDGDLTLRRAAEAEATARLRLTHADAEGDYQRLVVEAKRSSDAGAPTMDQETPVALLPDEARHMAERWLSEVRVGREVAEFVLPRSRIDLGVGDVVALAGQRWRIDRMEQGEALKVEAVRVERGLYLPGPDGGLGSRVTPFVPDVPVEAVFMDLPLMSGDEVAHAPHLAVAADPWPIRVAAWSSLDGESFDLNRILGAAAVMGESQNAMAAAQSGLWDRGAPLVVRLSGGQVAGRAPDAVLNGANLAAIGDGRVDGWELFQFAGAEMVGPETWALSTRLRGQAGTEAAMPAFWPAGSRVVIMSGAEAQLEMPLAARGLERVWRVGSALRGVEDADAVEQRLAFAGLGLRPYAVAHLRARATAEGLLLTWIRRTRIDGDSWASVDVPLGEEREAYLVQVWRGGDLVRQLEVQVPEWAYPAAWLLEDGPGLRVAVAQLSQAFGPGPFRVLELP</sequence>
<evidence type="ECO:0000313" key="4">
    <source>
        <dbReference type="EMBL" id="WGV17079.1"/>
    </source>
</evidence>
<organism evidence="4 5">
    <name type="scientific">Fuscovulum ytuae</name>
    <dbReference type="NCBI Taxonomy" id="3042299"/>
    <lineage>
        <taxon>Bacteria</taxon>
        <taxon>Pseudomonadati</taxon>
        <taxon>Pseudomonadota</taxon>
        <taxon>Alphaproteobacteria</taxon>
        <taxon>Rhodobacterales</taxon>
        <taxon>Paracoccaceae</taxon>
        <taxon>Fuscovulum</taxon>
    </lineage>
</organism>
<evidence type="ECO:0000259" key="1">
    <source>
        <dbReference type="Pfam" id="PF13547"/>
    </source>
</evidence>
<feature type="domain" description="Rcc01698-like C-terminal" evidence="3">
    <location>
        <begin position="561"/>
        <end position="661"/>
    </location>
</feature>